<dbReference type="Pfam" id="PF02515">
    <property type="entry name" value="CoA_transf_3"/>
    <property type="match status" value="1"/>
</dbReference>
<dbReference type="EMBL" id="CAEZVB010000156">
    <property type="protein sequence ID" value="CAB4634498.1"/>
    <property type="molecule type" value="Genomic_DNA"/>
</dbReference>
<dbReference type="SUPFAM" id="SSF89796">
    <property type="entry name" value="CoA-transferase family III (CaiB/BaiF)"/>
    <property type="match status" value="1"/>
</dbReference>
<evidence type="ECO:0000313" key="3">
    <source>
        <dbReference type="EMBL" id="CAB4896308.1"/>
    </source>
</evidence>
<dbReference type="Gene3D" id="3.30.1540.10">
    <property type="entry name" value="formyl-coa transferase, domain 3"/>
    <property type="match status" value="1"/>
</dbReference>
<dbReference type="InterPro" id="IPR003673">
    <property type="entry name" value="CoA-Trfase_fam_III"/>
</dbReference>
<dbReference type="Gene3D" id="3.40.50.10540">
    <property type="entry name" value="Crotonobetainyl-coa:carnitine coa-transferase, domain 1"/>
    <property type="match status" value="1"/>
</dbReference>
<name>A0A6J6JCX2_9ZZZZ</name>
<evidence type="ECO:0000313" key="2">
    <source>
        <dbReference type="EMBL" id="CAB4634498.1"/>
    </source>
</evidence>
<dbReference type="InterPro" id="IPR050483">
    <property type="entry name" value="CoA-transferase_III_domain"/>
</dbReference>
<organism evidence="2">
    <name type="scientific">freshwater metagenome</name>
    <dbReference type="NCBI Taxonomy" id="449393"/>
    <lineage>
        <taxon>unclassified sequences</taxon>
        <taxon>metagenomes</taxon>
        <taxon>ecological metagenomes</taxon>
    </lineage>
</organism>
<gene>
    <name evidence="2" type="ORF">UFOPK1908_01671</name>
    <name evidence="3" type="ORF">UFOPK3576_00207</name>
</gene>
<dbReference type="GO" id="GO:0008410">
    <property type="term" value="F:CoA-transferase activity"/>
    <property type="evidence" value="ECO:0007669"/>
    <property type="project" value="TreeGrafter"/>
</dbReference>
<dbReference type="InterPro" id="IPR023606">
    <property type="entry name" value="CoA-Trfase_III_dom_1_sf"/>
</dbReference>
<reference evidence="2" key="1">
    <citation type="submission" date="2020-05" db="EMBL/GenBank/DDBJ databases">
        <authorList>
            <person name="Chiriac C."/>
            <person name="Salcher M."/>
            <person name="Ghai R."/>
            <person name="Kavagutti S V."/>
        </authorList>
    </citation>
    <scope>NUCLEOTIDE SEQUENCE</scope>
</reference>
<evidence type="ECO:0000256" key="1">
    <source>
        <dbReference type="ARBA" id="ARBA00022679"/>
    </source>
</evidence>
<protein>
    <submittedName>
        <fullName evidence="2">Unannotated protein</fullName>
    </submittedName>
</protein>
<dbReference type="InterPro" id="IPR044855">
    <property type="entry name" value="CoA-Trfase_III_dom3_sf"/>
</dbReference>
<keyword evidence="1" id="KW-0808">Transferase</keyword>
<dbReference type="EMBL" id="CAFBMO010000005">
    <property type="protein sequence ID" value="CAB4896308.1"/>
    <property type="molecule type" value="Genomic_DNA"/>
</dbReference>
<sequence>MKMLDGIRVLDLTMWAFCPSAGAVLAEWGADVIHIENPRNPDPMRLFGGGSLEPNGAHWFFKHYNRGKRAITLDLATPEGKEALYALVKESDVFLTSFLPNTRQKLGFDVDQLRAVNPNIIYAKGTGGGPLGPENHRGGYDGATWWHRGSLAQSVMNVTRTEVPSGMVGHGDGMSGLVLAGGISAALFHRLKTGEATVVDSSLLGTATWFNAPAIIGAVVDGPNAQMGKYIPREMGQWSGATYKTKDGRFIGLLHLGDHQHEFEDLCRHMNREDLIADARFGSPADRMANSGDLMVIMDEIFATKDFAEWKTILVTSKGVWAPIQSVEEMPDDVQVQANRMIRTVEYGDTSQPVVMPPVMFNEDSGPCNRAPDFNEHTDEVLRDIGGFDEAAIARFRAAGAVA</sequence>
<dbReference type="AlphaFoldDB" id="A0A6J6JCX2"/>
<dbReference type="PANTHER" id="PTHR48207">
    <property type="entry name" value="SUCCINATE--HYDROXYMETHYLGLUTARATE COA-TRANSFERASE"/>
    <property type="match status" value="1"/>
</dbReference>
<dbReference type="PANTHER" id="PTHR48207:SF3">
    <property type="entry name" value="SUCCINATE--HYDROXYMETHYLGLUTARATE COA-TRANSFERASE"/>
    <property type="match status" value="1"/>
</dbReference>
<accession>A0A6J6JCX2</accession>
<proteinExistence type="predicted"/>